<evidence type="ECO:0000256" key="5">
    <source>
        <dbReference type="ARBA" id="ARBA00023274"/>
    </source>
</evidence>
<sequence length="129" mass="14784">MVEGDANTNISSNSSNSKARSIGLEVTLPSRSCNDLKCPFHGRLSIRGRLLTGIVVSKKAKKMVVIERYYQQYIKKYKRYERRRSKIHAYLPECIDVEEGDEVLIGECRPLSKTVAFALLEVRKKRHGR</sequence>
<dbReference type="InterPro" id="IPR000266">
    <property type="entry name" value="Ribosomal_uS17"/>
</dbReference>
<proteinExistence type="inferred from homology"/>
<keyword evidence="2 6" id="KW-0699">rRNA-binding</keyword>
<dbReference type="HAMAP" id="MF_01345_A">
    <property type="entry name" value="Ribosomal_uS17_A"/>
    <property type="match status" value="1"/>
</dbReference>
<dbReference type="InterPro" id="IPR028333">
    <property type="entry name" value="Ribosomal_uS17_arc/euk"/>
</dbReference>
<evidence type="ECO:0000256" key="7">
    <source>
        <dbReference type="RuleBase" id="RU003872"/>
    </source>
</evidence>
<dbReference type="InterPro" id="IPR012340">
    <property type="entry name" value="NA-bd_OB-fold"/>
</dbReference>
<accession>A0A2K5AQT2</accession>
<organism evidence="8 9">
    <name type="scientific">Candidatus Nitrosocaldus cavascurensis</name>
    <dbReference type="NCBI Taxonomy" id="2058097"/>
    <lineage>
        <taxon>Archaea</taxon>
        <taxon>Nitrososphaerota</taxon>
        <taxon>Nitrososphaeria</taxon>
        <taxon>Candidatus Nitrosocaldales</taxon>
        <taxon>Candidatus Nitrosocaldaceae</taxon>
        <taxon>Candidatus Nitrosocaldus</taxon>
    </lineage>
</organism>
<evidence type="ECO:0000256" key="3">
    <source>
        <dbReference type="ARBA" id="ARBA00022884"/>
    </source>
</evidence>
<comment type="subunit">
    <text evidence="6">Part of the 30S ribosomal subunit.</text>
</comment>
<evidence type="ECO:0000256" key="4">
    <source>
        <dbReference type="ARBA" id="ARBA00022980"/>
    </source>
</evidence>
<dbReference type="Pfam" id="PF00366">
    <property type="entry name" value="Ribosomal_S17"/>
    <property type="match status" value="1"/>
</dbReference>
<name>A0A2K5AQT2_9ARCH</name>
<dbReference type="PANTHER" id="PTHR10744:SF9">
    <property type="entry name" value="40S RIBOSOMAL PROTEIN S11-RELATED"/>
    <property type="match status" value="1"/>
</dbReference>
<dbReference type="Gene3D" id="2.40.50.1000">
    <property type="match status" value="1"/>
</dbReference>
<dbReference type="RefSeq" id="WP_103287240.1">
    <property type="nucleotide sequence ID" value="NZ_LT981265.1"/>
</dbReference>
<dbReference type="KEGG" id="ncv:NCAV_0823"/>
<evidence type="ECO:0000256" key="2">
    <source>
        <dbReference type="ARBA" id="ARBA00022730"/>
    </source>
</evidence>
<comment type="similarity">
    <text evidence="1 6 7">Belongs to the universal ribosomal protein uS17 family.</text>
</comment>
<dbReference type="GO" id="GO:0006412">
    <property type="term" value="P:translation"/>
    <property type="evidence" value="ECO:0007669"/>
    <property type="project" value="UniProtKB-UniRule"/>
</dbReference>
<dbReference type="GeneID" id="41594882"/>
<dbReference type="PRINTS" id="PR00973">
    <property type="entry name" value="RIBOSOMALS17"/>
</dbReference>
<evidence type="ECO:0000313" key="9">
    <source>
        <dbReference type="Proteomes" id="UP000236248"/>
    </source>
</evidence>
<dbReference type="InterPro" id="IPR019979">
    <property type="entry name" value="Ribosomal_uS17_CS"/>
</dbReference>
<comment type="function">
    <text evidence="6">One of the primary rRNA binding proteins, it binds specifically to the 5'-end of 16S ribosomal RNA.</text>
</comment>
<gene>
    <name evidence="8" type="primary">rps</name>
    <name evidence="6" type="synonym">rps17</name>
    <name evidence="8" type="ORF">NCAV_0823</name>
</gene>
<protein>
    <recommendedName>
        <fullName evidence="6">Small ribosomal subunit protein uS17</fullName>
    </recommendedName>
</protein>
<keyword evidence="4 6" id="KW-0689">Ribosomal protein</keyword>
<evidence type="ECO:0000313" key="8">
    <source>
        <dbReference type="EMBL" id="SPC34001.1"/>
    </source>
</evidence>
<keyword evidence="9" id="KW-1185">Reference proteome</keyword>
<dbReference type="NCBIfam" id="NF006345">
    <property type="entry name" value="PRK08572.1"/>
    <property type="match status" value="1"/>
</dbReference>
<dbReference type="EMBL" id="LT981265">
    <property type="protein sequence ID" value="SPC34001.1"/>
    <property type="molecule type" value="Genomic_DNA"/>
</dbReference>
<keyword evidence="5 6" id="KW-0687">Ribonucleoprotein</keyword>
<dbReference type="Proteomes" id="UP000236248">
    <property type="component" value="Chromosome NCAV"/>
</dbReference>
<dbReference type="GO" id="GO:0019843">
    <property type="term" value="F:rRNA binding"/>
    <property type="evidence" value="ECO:0007669"/>
    <property type="project" value="UniProtKB-UniRule"/>
</dbReference>
<keyword evidence="3 6" id="KW-0694">RNA-binding</keyword>
<evidence type="ECO:0000256" key="6">
    <source>
        <dbReference type="HAMAP-Rule" id="MF_01345"/>
    </source>
</evidence>
<reference evidence="9" key="1">
    <citation type="submission" date="2018-01" db="EMBL/GenBank/DDBJ databases">
        <authorList>
            <person name="Kerou L M."/>
        </authorList>
    </citation>
    <scope>NUCLEOTIDE SEQUENCE [LARGE SCALE GENOMIC DNA]</scope>
    <source>
        <strain evidence="9">SCU2</strain>
    </source>
</reference>
<dbReference type="NCBIfam" id="TIGR03630">
    <property type="entry name" value="uS17_arch"/>
    <property type="match status" value="1"/>
</dbReference>
<dbReference type="PANTHER" id="PTHR10744">
    <property type="entry name" value="40S RIBOSOMAL PROTEIN S11 FAMILY MEMBER"/>
    <property type="match status" value="1"/>
</dbReference>
<dbReference type="InterPro" id="IPR019978">
    <property type="entry name" value="Ribosomal_uS17_archaeal"/>
</dbReference>
<dbReference type="CDD" id="cd00364">
    <property type="entry name" value="Ribosomal_uS17"/>
    <property type="match status" value="1"/>
</dbReference>
<evidence type="ECO:0000256" key="1">
    <source>
        <dbReference type="ARBA" id="ARBA00010254"/>
    </source>
</evidence>
<dbReference type="GO" id="GO:0022627">
    <property type="term" value="C:cytosolic small ribosomal subunit"/>
    <property type="evidence" value="ECO:0007669"/>
    <property type="project" value="UniProtKB-UniRule"/>
</dbReference>
<dbReference type="GO" id="GO:0003735">
    <property type="term" value="F:structural constituent of ribosome"/>
    <property type="evidence" value="ECO:0007669"/>
    <property type="project" value="UniProtKB-UniRule"/>
</dbReference>
<dbReference type="AlphaFoldDB" id="A0A2K5AQT2"/>
<dbReference type="PROSITE" id="PS00056">
    <property type="entry name" value="RIBOSOMAL_S17"/>
    <property type="match status" value="1"/>
</dbReference>
<dbReference type="SUPFAM" id="SSF50249">
    <property type="entry name" value="Nucleic acid-binding proteins"/>
    <property type="match status" value="1"/>
</dbReference>